<dbReference type="Pfam" id="PF00550">
    <property type="entry name" value="PP-binding"/>
    <property type="match status" value="1"/>
</dbReference>
<evidence type="ECO:0000313" key="3">
    <source>
        <dbReference type="Proteomes" id="UP001370348"/>
    </source>
</evidence>
<dbReference type="PROSITE" id="PS50075">
    <property type="entry name" value="CARRIER"/>
    <property type="match status" value="1"/>
</dbReference>
<dbReference type="InterPro" id="IPR009081">
    <property type="entry name" value="PP-bd_ACP"/>
</dbReference>
<dbReference type="RefSeq" id="WP_394824667.1">
    <property type="nucleotide sequence ID" value="NZ_CP089984.1"/>
</dbReference>
<keyword evidence="3" id="KW-1185">Reference proteome</keyword>
<dbReference type="Proteomes" id="UP001370348">
    <property type="component" value="Chromosome"/>
</dbReference>
<evidence type="ECO:0000313" key="2">
    <source>
        <dbReference type="EMBL" id="WXB15043.1"/>
    </source>
</evidence>
<dbReference type="Gene3D" id="1.10.1200.10">
    <property type="entry name" value="ACP-like"/>
    <property type="match status" value="1"/>
</dbReference>
<gene>
    <name evidence="2" type="ORF">LZC94_45395</name>
</gene>
<sequence length="80" mass="8732">MSSANDILDVVREVVRGTLQGDGLQDDEDMFDAGATSLTVVNLQLRLEERLKRRAPTHRLMAAPSIQGWADIYSSAQSGS</sequence>
<evidence type="ECO:0000259" key="1">
    <source>
        <dbReference type="PROSITE" id="PS50075"/>
    </source>
</evidence>
<dbReference type="SUPFAM" id="SSF47336">
    <property type="entry name" value="ACP-like"/>
    <property type="match status" value="1"/>
</dbReference>
<dbReference type="InterPro" id="IPR036736">
    <property type="entry name" value="ACP-like_sf"/>
</dbReference>
<name>A0ABZ2LYV5_9BACT</name>
<accession>A0ABZ2LYV5</accession>
<organism evidence="2 3">
    <name type="scientific">Pendulispora albinea</name>
    <dbReference type="NCBI Taxonomy" id="2741071"/>
    <lineage>
        <taxon>Bacteria</taxon>
        <taxon>Pseudomonadati</taxon>
        <taxon>Myxococcota</taxon>
        <taxon>Myxococcia</taxon>
        <taxon>Myxococcales</taxon>
        <taxon>Sorangiineae</taxon>
        <taxon>Pendulisporaceae</taxon>
        <taxon>Pendulispora</taxon>
    </lineage>
</organism>
<dbReference type="EMBL" id="CP089984">
    <property type="protein sequence ID" value="WXB15043.1"/>
    <property type="molecule type" value="Genomic_DNA"/>
</dbReference>
<reference evidence="2 3" key="1">
    <citation type="submission" date="2021-12" db="EMBL/GenBank/DDBJ databases">
        <title>Discovery of the Pendulisporaceae a myxobacterial family with distinct sporulation behavior and unique specialized metabolism.</title>
        <authorList>
            <person name="Garcia R."/>
            <person name="Popoff A."/>
            <person name="Bader C.D."/>
            <person name="Loehr J."/>
            <person name="Walesch S."/>
            <person name="Walt C."/>
            <person name="Boldt J."/>
            <person name="Bunk B."/>
            <person name="Haeckl F.J.F.P.J."/>
            <person name="Gunesch A.P."/>
            <person name="Birkelbach J."/>
            <person name="Nuebel U."/>
            <person name="Pietschmann T."/>
            <person name="Bach T."/>
            <person name="Mueller R."/>
        </authorList>
    </citation>
    <scope>NUCLEOTIDE SEQUENCE [LARGE SCALE GENOMIC DNA]</scope>
    <source>
        <strain evidence="2 3">MSr11954</strain>
    </source>
</reference>
<feature type="domain" description="Carrier" evidence="1">
    <location>
        <begin position="2"/>
        <end position="77"/>
    </location>
</feature>
<protein>
    <submittedName>
        <fullName evidence="2">Acyl carrier protein</fullName>
    </submittedName>
</protein>
<proteinExistence type="predicted"/>